<evidence type="ECO:0000313" key="6">
    <source>
        <dbReference type="EMBL" id="BDM69532.1"/>
    </source>
</evidence>
<dbReference type="InterPro" id="IPR029058">
    <property type="entry name" value="AB_hydrolase_fold"/>
</dbReference>
<evidence type="ECO:0000256" key="1">
    <source>
        <dbReference type="ARBA" id="ARBA00001957"/>
    </source>
</evidence>
<feature type="domain" description="Carrier" evidence="5">
    <location>
        <begin position="2010"/>
        <end position="2092"/>
    </location>
</feature>
<evidence type="ECO:0000313" key="7">
    <source>
        <dbReference type="Proteomes" id="UP001059597"/>
    </source>
</evidence>
<keyword evidence="2" id="KW-0596">Phosphopantetheine</keyword>
<feature type="domain" description="Carrier" evidence="5">
    <location>
        <begin position="942"/>
        <end position="1016"/>
    </location>
</feature>
<dbReference type="InterPro" id="IPR036736">
    <property type="entry name" value="ACP-like_sf"/>
</dbReference>
<dbReference type="SUPFAM" id="SSF52777">
    <property type="entry name" value="CoA-dependent acyltransferases"/>
    <property type="match status" value="4"/>
</dbReference>
<evidence type="ECO:0000259" key="5">
    <source>
        <dbReference type="PROSITE" id="PS50075"/>
    </source>
</evidence>
<dbReference type="PROSITE" id="PS50075">
    <property type="entry name" value="CARRIER"/>
    <property type="match status" value="2"/>
</dbReference>
<evidence type="ECO:0000256" key="3">
    <source>
        <dbReference type="ARBA" id="ARBA00022553"/>
    </source>
</evidence>
<dbReference type="Gene3D" id="3.40.50.12780">
    <property type="entry name" value="N-terminal domain of ligase-like"/>
    <property type="match status" value="1"/>
</dbReference>
<dbReference type="PROSITE" id="PS00455">
    <property type="entry name" value="AMP_BINDING"/>
    <property type="match status" value="2"/>
</dbReference>
<comment type="cofactor">
    <cofactor evidence="1">
        <name>pantetheine 4'-phosphate</name>
        <dbReference type="ChEBI" id="CHEBI:47942"/>
    </cofactor>
</comment>
<sequence length="2362" mass="256625">MSTHQADRAAAPEEARPARTVAATPQQQRRYLAHALTEDHTRHHLVIDLGFDGVPDTSALRSALEDVVRRHEALRTRFVFEGTTLVQSVADHLPPLWETVGEDAEAPAPDRPFDLEAGPLLRARAQRTGDTGLRLRLTLHRIIADDRSATLLVDDLVAAYRARLTPHAPELPHPVRQFADHVVLPDPAHDAPATPAGELSTGELPLATGRTLGRTHRSALPDGTLSALESLCTAAGAPLADGLLAALAVLLNRYTDADDVLIAADGPDPRGADFARTIGPFTARTTVHAALSTNPGFRVLAGQLRRLPEPDPLTDWTAQERPALPVGFALRAPHPTHWDLPDGSTVTRHPAPEARGHALRLVVTTDGTAHFEGAWPDWLTGQFAAHFGQLLTEIVRHPDRPVHELAPHLAEEPDRRTAPLDTTDGRPEATTVLERFARHAAQRPDAVAVSHGGEHLTYGELDRRANQLARHLRAHGVGPETLVGLAAERSPDLVVALLGIQKAGGAYVPLDPAYPDARLAYILRDAALAHVVVQGRPGGWLDGFTGALVSLDDDAGAIAAHPDGPLASRVAPDDLAYVIYTSGSTGEPKGTLVPHRNVARLFTATEPWFGFGEDDVWTLFHSYAFDFSVWELWGALAHGGRLVIVPHEVSRAPEDFLALLRTEGVTVLNQTPSAFALLQREDLRAADAPPGAGARLALRYVVFGGEALDPRALRPWFERHPDGPQLVNMYGITETTVHVTYRPIRKEDTDGDGSVIGVPIPDLGLDLLDRRGRPVPQGVTGELYVRGAGLARGYLGRPELDAARFVTLPGGRAYRTGDLARRLPGGELEYRGRIDDQVKIRGFRIEPGEIEAALAGHPDVAEALVTAEPDRTGERRLVGYAVSGRTDLGAAELRAHLAGLLPAHMIPAAFVVLERFPLTVNGKVDRRRLPAPERPAGGPATASANRAEEILVQVWSEVLGQDRVGTDENYFLLGGDSIRTIAILGRARELGLEFELQDLLRHQTIRELAPHTTPVTPGAARPHYRPLSLLGDADRALLPADVEDAYPLSRLQAGMLYHSGLNAAERIYHNVAGYHLRAGWSEAAWRTALESLIADHPVLRTSFDLETYGEPLQLVHRRVDAPITFEDLRQLSAADRQSAMDRRFEEEKRREFAWDRAPLIRFHLQRLTDETFELWLTEHHVILDGWSERSLISELFERYLALLGGSATPFREPPRAHFGAFIAEEQAAIAAEEHRDFWAAELADSDLGTLPRLVPPAERPDMRITPVSLPAEVSEGVDRCARRVGVPVRTVLLAAHAHVVGMLTGTADVVTGVVHNGRTEDRDGDRVLGMFLNTLPFRARLTGGSWDDLVAAVGRTDIDLQPHRRYPMPEIRRLLGGRELFETFFNFTRFRVYQSVLERSDELTVLDERRITNTSIPFGAEFAQDLTSSGINLHLRYDAAQFTEEQVRLIGGYYRRALAALATAPHRRHDRTVLLSAEELRQLDRWHGESRPRSADRPFLRQLEERAAAQPDAPAVISGRTVLDYAELNARANRLARELLAHGVETGRIVALSAPRSADLLVAMVAVLKAGAAYLPIDPNYPAERIALLLGDAAPALLVTTRDTAGALPADDTPRLVLDDPATVRRLAGRSGADLTDDERSRPLHPADPAYLIYTSGSTGRPKGVIVSHANMADLMAWIAGFLGPDGLAQVQATTSVSFDVSIFELFGPLAAGGTVRLHRDLLALGEPEALEAGPITAPALVSGVPSVFAGLLPRLDAQVAAGTVVLAGEALSAPVANEIAAAFPGARIANIYGPSEAPVYATAWLGTGPFDTAPPIGRPSWNTRAYVLDHALRPVPPGVPGELYLGGPGLATGYLGRPDLTAVRFVADPFGEPGARMYRTGDLVRRRPDGDLEFLGRLDDQVKLRGFRIELGEVEAALRDHPQVDRAAVVVREDRPGDQRLVGYAVRTPGATADALDLRRHVERRLPRHMVPVVVVLDALPLTPNGKLDRRALPAPEPEATTPGRTSRAPRTPLEAQLLALFAEVLGLDERGPESGGLGIDDSFFERGGHSLLAFRLAGRVRATLGADLGIATLFRTPTVAGIAELLADPDRPTDPNDALDVLVPLRPQGTREPLFCVHPGVGIGWVYSGLLRHLDADRPVYALQSRGIDGSQPPAADLSQMARDYVARLRTVQPHGPYHLLGWSMGGIVAHEMARLLRADGERVALLALLDAYPRLPDARPVDYDEPQALAEVLHSLGLPQPEGTSLGPESALRLLKEHGSALATLGPRQLSAVATVFTHNVNAQRRHHSRPLDADLLFFEATEDKGPDPERPANWAPYVSGRIEAHQVACRHGDMLAPEPLAEIGTLLAERLRTLPRPE</sequence>
<dbReference type="SUPFAM" id="SSF56801">
    <property type="entry name" value="Acetyl-CoA synthetase-like"/>
    <property type="match status" value="2"/>
</dbReference>
<dbReference type="Gene3D" id="2.30.38.10">
    <property type="entry name" value="Luciferase, Domain 3"/>
    <property type="match status" value="1"/>
</dbReference>
<dbReference type="PANTHER" id="PTHR45527">
    <property type="entry name" value="NONRIBOSOMAL PEPTIDE SYNTHETASE"/>
    <property type="match status" value="1"/>
</dbReference>
<dbReference type="InterPro" id="IPR010071">
    <property type="entry name" value="AA_adenyl_dom"/>
</dbReference>
<feature type="region of interest" description="Disordered" evidence="4">
    <location>
        <begin position="1"/>
        <end position="26"/>
    </location>
</feature>
<dbReference type="NCBIfam" id="NF003417">
    <property type="entry name" value="PRK04813.1"/>
    <property type="match status" value="2"/>
</dbReference>
<proteinExistence type="predicted"/>
<dbReference type="SUPFAM" id="SSF53474">
    <property type="entry name" value="alpha/beta-Hydrolases"/>
    <property type="match status" value="1"/>
</dbReference>
<dbReference type="InterPro" id="IPR020845">
    <property type="entry name" value="AMP-binding_CS"/>
</dbReference>
<dbReference type="Gene3D" id="3.30.559.30">
    <property type="entry name" value="Nonribosomal peptide synthetase, condensation domain"/>
    <property type="match status" value="2"/>
</dbReference>
<dbReference type="CDD" id="cd05930">
    <property type="entry name" value="A_NRPS"/>
    <property type="match status" value="1"/>
</dbReference>
<feature type="compositionally biased region" description="Basic and acidic residues" evidence="4">
    <location>
        <begin position="1"/>
        <end position="17"/>
    </location>
</feature>
<dbReference type="Proteomes" id="UP001059597">
    <property type="component" value="Chromosome"/>
</dbReference>
<dbReference type="PROSITE" id="PS00012">
    <property type="entry name" value="PHOSPHOPANTETHEINE"/>
    <property type="match status" value="1"/>
</dbReference>
<reference evidence="6" key="1">
    <citation type="submission" date="2022-06" db="EMBL/GenBank/DDBJ databases">
        <title>Complete genome sequence of Streptomyces nigrescens HEK616.</title>
        <authorList>
            <person name="Asamizu S."/>
            <person name="Onaka H."/>
        </authorList>
    </citation>
    <scope>NUCLEOTIDE SEQUENCE</scope>
    <source>
        <strain evidence="6">HEK616</strain>
    </source>
</reference>
<dbReference type="InterPro" id="IPR025110">
    <property type="entry name" value="AMP-bd_C"/>
</dbReference>
<dbReference type="Gene3D" id="3.40.50.1820">
    <property type="entry name" value="alpha/beta hydrolase"/>
    <property type="match status" value="1"/>
</dbReference>
<dbReference type="Gene3D" id="3.30.559.10">
    <property type="entry name" value="Chloramphenicol acetyltransferase-like domain"/>
    <property type="match status" value="2"/>
</dbReference>
<keyword evidence="7" id="KW-1185">Reference proteome</keyword>
<dbReference type="SUPFAM" id="SSF47336">
    <property type="entry name" value="ACP-like"/>
    <property type="match status" value="2"/>
</dbReference>
<dbReference type="InterPro" id="IPR023213">
    <property type="entry name" value="CAT-like_dom_sf"/>
</dbReference>
<dbReference type="NCBIfam" id="TIGR01733">
    <property type="entry name" value="AA-adenyl-dom"/>
    <property type="match status" value="2"/>
</dbReference>
<protein>
    <recommendedName>
        <fullName evidence="5">Carrier domain-containing protein</fullName>
    </recommendedName>
</protein>
<dbReference type="Gene3D" id="3.40.50.980">
    <property type="match status" value="2"/>
</dbReference>
<dbReference type="InterPro" id="IPR000873">
    <property type="entry name" value="AMP-dep_synth/lig_dom"/>
</dbReference>
<evidence type="ECO:0000256" key="4">
    <source>
        <dbReference type="SAM" id="MobiDB-lite"/>
    </source>
</evidence>
<dbReference type="PANTHER" id="PTHR45527:SF14">
    <property type="entry name" value="PLIPASTATIN SYNTHASE SUBUNIT B"/>
    <property type="match status" value="1"/>
</dbReference>
<dbReference type="InterPro" id="IPR006162">
    <property type="entry name" value="Ppantetheine_attach_site"/>
</dbReference>
<dbReference type="InterPro" id="IPR045851">
    <property type="entry name" value="AMP-bd_C_sf"/>
</dbReference>
<keyword evidence="3" id="KW-0597">Phosphoprotein</keyword>
<dbReference type="Pfam" id="PF00501">
    <property type="entry name" value="AMP-binding"/>
    <property type="match status" value="2"/>
</dbReference>
<name>A0ABM7ZT38_STRNI</name>
<accession>A0ABM7ZT38</accession>
<feature type="region of interest" description="Disordered" evidence="4">
    <location>
        <begin position="1988"/>
        <end position="2012"/>
    </location>
</feature>
<dbReference type="InterPro" id="IPR001242">
    <property type="entry name" value="Condensation_dom"/>
</dbReference>
<dbReference type="Gene3D" id="1.10.1200.10">
    <property type="entry name" value="ACP-like"/>
    <property type="match status" value="1"/>
</dbReference>
<dbReference type="EMBL" id="AP026073">
    <property type="protein sequence ID" value="BDM69532.1"/>
    <property type="molecule type" value="Genomic_DNA"/>
</dbReference>
<dbReference type="Gene3D" id="3.30.300.30">
    <property type="match status" value="2"/>
</dbReference>
<dbReference type="RefSeq" id="WP_261953421.1">
    <property type="nucleotide sequence ID" value="NZ_AP026073.1"/>
</dbReference>
<dbReference type="Pfam" id="PF00975">
    <property type="entry name" value="Thioesterase"/>
    <property type="match status" value="1"/>
</dbReference>
<dbReference type="Pfam" id="PF00668">
    <property type="entry name" value="Condensation"/>
    <property type="match status" value="2"/>
</dbReference>
<evidence type="ECO:0000256" key="2">
    <source>
        <dbReference type="ARBA" id="ARBA00022450"/>
    </source>
</evidence>
<dbReference type="Pfam" id="PF13193">
    <property type="entry name" value="AMP-binding_C"/>
    <property type="match status" value="2"/>
</dbReference>
<dbReference type="InterPro" id="IPR009081">
    <property type="entry name" value="PP-bd_ACP"/>
</dbReference>
<dbReference type="InterPro" id="IPR020802">
    <property type="entry name" value="TesA-like"/>
</dbReference>
<organism evidence="6 7">
    <name type="scientific">Streptomyces nigrescens</name>
    <dbReference type="NCBI Taxonomy" id="1920"/>
    <lineage>
        <taxon>Bacteria</taxon>
        <taxon>Bacillati</taxon>
        <taxon>Actinomycetota</taxon>
        <taxon>Actinomycetes</taxon>
        <taxon>Kitasatosporales</taxon>
        <taxon>Streptomycetaceae</taxon>
        <taxon>Streptomyces</taxon>
    </lineage>
</organism>
<dbReference type="Pfam" id="PF00550">
    <property type="entry name" value="PP-binding"/>
    <property type="match status" value="2"/>
</dbReference>
<dbReference type="CDD" id="cd17643">
    <property type="entry name" value="A_NRPS_Cytc1-like"/>
    <property type="match status" value="1"/>
</dbReference>
<dbReference type="SMART" id="SM00824">
    <property type="entry name" value="PKS_TE"/>
    <property type="match status" value="1"/>
</dbReference>
<dbReference type="InterPro" id="IPR001031">
    <property type="entry name" value="Thioesterase"/>
</dbReference>
<gene>
    <name evidence="6" type="ORF">HEK616_30190</name>
</gene>
<dbReference type="InterPro" id="IPR042099">
    <property type="entry name" value="ANL_N_sf"/>
</dbReference>